<accession>A0A3P6NGQ5</accession>
<dbReference type="EMBL" id="UYRR01010343">
    <property type="protein sequence ID" value="VDK25366.1"/>
    <property type="molecule type" value="Genomic_DNA"/>
</dbReference>
<dbReference type="GO" id="GO:0009653">
    <property type="term" value="P:anatomical structure morphogenesis"/>
    <property type="evidence" value="ECO:0007669"/>
    <property type="project" value="TreeGrafter"/>
</dbReference>
<dbReference type="Proteomes" id="UP000267096">
    <property type="component" value="Unassembled WGS sequence"/>
</dbReference>
<dbReference type="PANTHER" id="PTHR47327">
    <property type="entry name" value="FI18240P1-RELATED"/>
    <property type="match status" value="1"/>
</dbReference>
<dbReference type="Gene3D" id="3.50.4.10">
    <property type="entry name" value="Hepatocyte Growth Factor"/>
    <property type="match status" value="1"/>
</dbReference>
<dbReference type="SMART" id="SM00473">
    <property type="entry name" value="PAN_AP"/>
    <property type="match status" value="1"/>
</dbReference>
<dbReference type="PANTHER" id="PTHR47327:SF21">
    <property type="entry name" value="APPLE DOMAIN-CONTAINING PROTEIN"/>
    <property type="match status" value="1"/>
</dbReference>
<dbReference type="SUPFAM" id="SSF57414">
    <property type="entry name" value="Hairpin loop containing domain-like"/>
    <property type="match status" value="2"/>
</dbReference>
<dbReference type="Pfam" id="PF00024">
    <property type="entry name" value="PAN_1"/>
    <property type="match status" value="2"/>
</dbReference>
<dbReference type="OrthoDB" id="5814086at2759"/>
<dbReference type="InterPro" id="IPR003609">
    <property type="entry name" value="Pan_app"/>
</dbReference>
<dbReference type="AlphaFoldDB" id="A0A3P6NGQ5"/>
<organism evidence="2 3">
    <name type="scientific">Anisakis simplex</name>
    <name type="common">Herring worm</name>
    <dbReference type="NCBI Taxonomy" id="6269"/>
    <lineage>
        <taxon>Eukaryota</taxon>
        <taxon>Metazoa</taxon>
        <taxon>Ecdysozoa</taxon>
        <taxon>Nematoda</taxon>
        <taxon>Chromadorea</taxon>
        <taxon>Rhabditida</taxon>
        <taxon>Spirurina</taxon>
        <taxon>Ascaridomorpha</taxon>
        <taxon>Ascaridoidea</taxon>
        <taxon>Anisakidae</taxon>
        <taxon>Anisakis</taxon>
        <taxon>Anisakis simplex complex</taxon>
    </lineage>
</organism>
<keyword evidence="3" id="KW-1185">Reference proteome</keyword>
<gene>
    <name evidence="2" type="ORF">ASIM_LOCUS5346</name>
</gene>
<feature type="domain" description="Apple" evidence="1">
    <location>
        <begin position="61"/>
        <end position="148"/>
    </location>
</feature>
<sequence>MIDGASSLGTLCHSAQYEQNTRQCTLFAVSISPTGTAQYNPNANVLYFEKLCVPEAVMGKCKGDMRRVPQYILIGHARATVDAPTHSSCVEKCMTAFVNFGFICRSAMHFYEFSKENCILNVHSSRTRAPFFTAEKRQKVDYIEMNDCFHDERECF</sequence>
<dbReference type="InterPro" id="IPR052774">
    <property type="entry name" value="Celegans_DevNeuronal_Protein"/>
</dbReference>
<evidence type="ECO:0000259" key="1">
    <source>
        <dbReference type="PROSITE" id="PS50948"/>
    </source>
</evidence>
<protein>
    <recommendedName>
        <fullName evidence="1">Apple domain-containing protein</fullName>
    </recommendedName>
</protein>
<evidence type="ECO:0000313" key="3">
    <source>
        <dbReference type="Proteomes" id="UP000267096"/>
    </source>
</evidence>
<proteinExistence type="predicted"/>
<evidence type="ECO:0000313" key="2">
    <source>
        <dbReference type="EMBL" id="VDK25366.1"/>
    </source>
</evidence>
<dbReference type="PROSITE" id="PS50948">
    <property type="entry name" value="PAN"/>
    <property type="match status" value="1"/>
</dbReference>
<dbReference type="CDD" id="cd01099">
    <property type="entry name" value="PAN_AP_HGF"/>
    <property type="match status" value="1"/>
</dbReference>
<reference evidence="2 3" key="1">
    <citation type="submission" date="2018-11" db="EMBL/GenBank/DDBJ databases">
        <authorList>
            <consortium name="Pathogen Informatics"/>
        </authorList>
    </citation>
    <scope>NUCLEOTIDE SEQUENCE [LARGE SCALE GENOMIC DNA]</scope>
</reference>
<name>A0A3P6NGQ5_ANISI</name>